<dbReference type="EMBL" id="SMBI01000014">
    <property type="protein sequence ID" value="TCU18657.1"/>
    <property type="molecule type" value="Genomic_DNA"/>
</dbReference>
<evidence type="ECO:0000313" key="1">
    <source>
        <dbReference type="EMBL" id="TCU18657.1"/>
    </source>
</evidence>
<dbReference type="AlphaFoldDB" id="A0AAX2QFT4"/>
<organism evidence="1 2">
    <name type="scientific">Rhizobium laguerreae</name>
    <dbReference type="NCBI Taxonomy" id="1076926"/>
    <lineage>
        <taxon>Bacteria</taxon>
        <taxon>Pseudomonadati</taxon>
        <taxon>Pseudomonadota</taxon>
        <taxon>Alphaproteobacteria</taxon>
        <taxon>Hyphomicrobiales</taxon>
        <taxon>Rhizobiaceae</taxon>
        <taxon>Rhizobium/Agrobacterium group</taxon>
        <taxon>Rhizobium</taxon>
    </lineage>
</organism>
<dbReference type="Proteomes" id="UP000295021">
    <property type="component" value="Unassembled WGS sequence"/>
</dbReference>
<reference evidence="1 2" key="1">
    <citation type="submission" date="2019-03" db="EMBL/GenBank/DDBJ databases">
        <title>Genomic Encyclopedia of Type Strains, Phase IV (KMG-V): Genome sequencing to study the core and pangenomes of soil and plant-associated prokaryotes.</title>
        <authorList>
            <person name="Whitman W."/>
        </authorList>
    </citation>
    <scope>NUCLEOTIDE SEQUENCE [LARGE SCALE GENOMIC DNA]</scope>
    <source>
        <strain evidence="1 2">FB403</strain>
    </source>
</reference>
<proteinExistence type="predicted"/>
<protein>
    <submittedName>
        <fullName evidence="1">Uncharacterized protein</fullName>
    </submittedName>
</protein>
<comment type="caution">
    <text evidence="1">The sequence shown here is derived from an EMBL/GenBank/DDBJ whole genome shotgun (WGS) entry which is preliminary data.</text>
</comment>
<accession>A0AAX2QFT4</accession>
<gene>
    <name evidence="1" type="ORF">EV131_114164</name>
</gene>
<evidence type="ECO:0000313" key="2">
    <source>
        <dbReference type="Proteomes" id="UP000295021"/>
    </source>
</evidence>
<dbReference type="RefSeq" id="WP_132613772.1">
    <property type="nucleotide sequence ID" value="NZ_JAAXRY010000006.1"/>
</dbReference>
<sequence>MKKQLKRIGFFRELPYGSPEGLSINSSFSEFSLEKRAKVIAYLRSGTVCVVSPGLSRDVVSAERNIIGSLSLLTDGVFLWPSDLAYYIEKYSVGIPQEFLEHMEQNAWVISTDIDIHNLEL</sequence>
<name>A0AAX2QFT4_9HYPH</name>